<feature type="compositionally biased region" description="Acidic residues" evidence="1">
    <location>
        <begin position="145"/>
        <end position="169"/>
    </location>
</feature>
<gene>
    <name evidence="3" type="ORF">GEV33_001393</name>
</gene>
<dbReference type="Proteomes" id="UP000719412">
    <property type="component" value="Unassembled WGS sequence"/>
</dbReference>
<evidence type="ECO:0000313" key="4">
    <source>
        <dbReference type="Proteomes" id="UP000719412"/>
    </source>
</evidence>
<dbReference type="SMART" id="SM00595">
    <property type="entry name" value="MADF"/>
    <property type="match status" value="1"/>
</dbReference>
<dbReference type="EMBL" id="JABDTM020008010">
    <property type="protein sequence ID" value="KAH0821397.1"/>
    <property type="molecule type" value="Genomic_DNA"/>
</dbReference>
<feature type="domain" description="MADF" evidence="2">
    <location>
        <begin position="36"/>
        <end position="135"/>
    </location>
</feature>
<proteinExistence type="predicted"/>
<name>A0A8J6HW60_TENMO</name>
<dbReference type="InterPro" id="IPR006578">
    <property type="entry name" value="MADF-dom"/>
</dbReference>
<evidence type="ECO:0000313" key="3">
    <source>
        <dbReference type="EMBL" id="KAH0821397.1"/>
    </source>
</evidence>
<protein>
    <recommendedName>
        <fullName evidence="2">MADF domain-containing protein</fullName>
    </recommendedName>
</protein>
<dbReference type="Pfam" id="PF10545">
    <property type="entry name" value="MADF_DNA_bdg"/>
    <property type="match status" value="1"/>
</dbReference>
<comment type="caution">
    <text evidence="3">The sequence shown here is derived from an EMBL/GenBank/DDBJ whole genome shotgun (WGS) entry which is preliminary data.</text>
</comment>
<organism evidence="3 4">
    <name type="scientific">Tenebrio molitor</name>
    <name type="common">Yellow mealworm beetle</name>
    <dbReference type="NCBI Taxonomy" id="7067"/>
    <lineage>
        <taxon>Eukaryota</taxon>
        <taxon>Metazoa</taxon>
        <taxon>Ecdysozoa</taxon>
        <taxon>Arthropoda</taxon>
        <taxon>Hexapoda</taxon>
        <taxon>Insecta</taxon>
        <taxon>Pterygota</taxon>
        <taxon>Neoptera</taxon>
        <taxon>Endopterygota</taxon>
        <taxon>Coleoptera</taxon>
        <taxon>Polyphaga</taxon>
        <taxon>Cucujiformia</taxon>
        <taxon>Tenebrionidae</taxon>
        <taxon>Tenebrio</taxon>
    </lineage>
</organism>
<dbReference type="PANTHER" id="PTHR21505">
    <property type="entry name" value="MADF DOMAIN-CONTAINING PROTEIN-RELATED"/>
    <property type="match status" value="1"/>
</dbReference>
<keyword evidence="4" id="KW-1185">Reference proteome</keyword>
<accession>A0A8J6HW60</accession>
<evidence type="ECO:0000259" key="2">
    <source>
        <dbReference type="PROSITE" id="PS51029"/>
    </source>
</evidence>
<evidence type="ECO:0000256" key="1">
    <source>
        <dbReference type="SAM" id="MobiDB-lite"/>
    </source>
</evidence>
<dbReference type="PROSITE" id="PS51029">
    <property type="entry name" value="MADF"/>
    <property type="match status" value="1"/>
</dbReference>
<feature type="region of interest" description="Disordered" evidence="1">
    <location>
        <begin position="134"/>
        <end position="210"/>
    </location>
</feature>
<reference evidence="3" key="1">
    <citation type="journal article" date="2020" name="J Insects Food Feed">
        <title>The yellow mealworm (Tenebrio molitor) genome: a resource for the emerging insects as food and feed industry.</title>
        <authorList>
            <person name="Eriksson T."/>
            <person name="Andere A."/>
            <person name="Kelstrup H."/>
            <person name="Emery V."/>
            <person name="Picard C."/>
        </authorList>
    </citation>
    <scope>NUCLEOTIDE SEQUENCE</scope>
    <source>
        <strain evidence="3">Stoneville</strain>
        <tissue evidence="3">Whole head</tissue>
    </source>
</reference>
<sequence>MPPCTLRKSSEGKLRSPALPYFRSVCDNMSREFLEDFIKIYESEPCLWQVKSKIYHDRVKKEAAYARLIEKFKTIEPSTACKFSVLKKINNIRSAYRKERKKVKASQESGAGTDEVYEPKLWYFKLLRFLDDQDTPQSSRSNIGSDEDDDVTSNNEENGDEELSQDNTDDAMWIENVREATAGQRVSTVTPQGHPPNKKRHRETQEQSFTDEVPRTVKEEFNTPRVAEDRFDVFGKLVAMKLRSLPKEEMLLAEKYISDTLFHAEMGDLNGVDNVSVQYDSN</sequence>
<dbReference type="AlphaFoldDB" id="A0A8J6HW60"/>
<dbReference type="PANTHER" id="PTHR21505:SF8">
    <property type="entry name" value="DPT-YFP REPRESSOR BY OVEREXPRESSION, ISOFORM D-RELATED"/>
    <property type="match status" value="1"/>
</dbReference>
<reference evidence="3" key="2">
    <citation type="submission" date="2021-08" db="EMBL/GenBank/DDBJ databases">
        <authorList>
            <person name="Eriksson T."/>
        </authorList>
    </citation>
    <scope>NUCLEOTIDE SEQUENCE</scope>
    <source>
        <strain evidence="3">Stoneville</strain>
        <tissue evidence="3">Whole head</tissue>
    </source>
</reference>
<feature type="compositionally biased region" description="Polar residues" evidence="1">
    <location>
        <begin position="135"/>
        <end position="144"/>
    </location>
</feature>